<reference evidence="1" key="1">
    <citation type="journal article" date="2023" name="IMA Fungus">
        <title>Comparative genomic study of the Penicillium genus elucidates a diverse pangenome and 15 lateral gene transfer events.</title>
        <authorList>
            <person name="Petersen C."/>
            <person name="Sorensen T."/>
            <person name="Nielsen M.R."/>
            <person name="Sondergaard T.E."/>
            <person name="Sorensen J.L."/>
            <person name="Fitzpatrick D.A."/>
            <person name="Frisvad J.C."/>
            <person name="Nielsen K.L."/>
        </authorList>
    </citation>
    <scope>NUCLEOTIDE SEQUENCE</scope>
    <source>
        <strain evidence="1">IBT 12815</strain>
    </source>
</reference>
<sequence length="96" mass="11270">MSFVDPTSLEDEIEFDQDLPLVKSLQDLTIVESWSDGKLKFTTFYHFMDDEKIFFCYTSNYKGEMTIGQFNSSPRRFQDQNIYPEIPVNAHLTLTL</sequence>
<gene>
    <name evidence="1" type="ORF">N7537_008526</name>
</gene>
<dbReference type="EMBL" id="JAQJAE010000004">
    <property type="protein sequence ID" value="KAJ5598442.1"/>
    <property type="molecule type" value="Genomic_DNA"/>
</dbReference>
<proteinExistence type="predicted"/>
<reference evidence="1" key="2">
    <citation type="submission" date="2023-01" db="EMBL/GenBank/DDBJ databases">
        <authorList>
            <person name="Petersen C."/>
        </authorList>
    </citation>
    <scope>NUCLEOTIDE SEQUENCE</scope>
    <source>
        <strain evidence="1">IBT 12815</strain>
    </source>
</reference>
<keyword evidence="2" id="KW-1185">Reference proteome</keyword>
<organism evidence="1 2">
    <name type="scientific">Penicillium hordei</name>
    <dbReference type="NCBI Taxonomy" id="40994"/>
    <lineage>
        <taxon>Eukaryota</taxon>
        <taxon>Fungi</taxon>
        <taxon>Dikarya</taxon>
        <taxon>Ascomycota</taxon>
        <taxon>Pezizomycotina</taxon>
        <taxon>Eurotiomycetes</taxon>
        <taxon>Eurotiomycetidae</taxon>
        <taxon>Eurotiales</taxon>
        <taxon>Aspergillaceae</taxon>
        <taxon>Penicillium</taxon>
    </lineage>
</organism>
<dbReference type="RefSeq" id="XP_056751657.1">
    <property type="nucleotide sequence ID" value="XM_056899581.1"/>
</dbReference>
<evidence type="ECO:0000313" key="1">
    <source>
        <dbReference type="EMBL" id="KAJ5598442.1"/>
    </source>
</evidence>
<dbReference type="GeneID" id="81589823"/>
<evidence type="ECO:0000313" key="2">
    <source>
        <dbReference type="Proteomes" id="UP001213799"/>
    </source>
</evidence>
<dbReference type="Proteomes" id="UP001213799">
    <property type="component" value="Unassembled WGS sequence"/>
</dbReference>
<name>A0AAD6GZN3_9EURO</name>
<comment type="caution">
    <text evidence="1">The sequence shown here is derived from an EMBL/GenBank/DDBJ whole genome shotgun (WGS) entry which is preliminary data.</text>
</comment>
<dbReference type="AlphaFoldDB" id="A0AAD6GZN3"/>
<accession>A0AAD6GZN3</accession>
<protein>
    <submittedName>
        <fullName evidence="1">Uncharacterized protein</fullName>
    </submittedName>
</protein>